<dbReference type="AlphaFoldDB" id="A0A4Y2FIG5"/>
<gene>
    <name evidence="1" type="ORF">AVEN_80804_1</name>
</gene>
<protein>
    <submittedName>
        <fullName evidence="1">Uncharacterized protein</fullName>
    </submittedName>
</protein>
<organism evidence="1 2">
    <name type="scientific">Araneus ventricosus</name>
    <name type="common">Orbweaver spider</name>
    <name type="synonym">Epeira ventricosa</name>
    <dbReference type="NCBI Taxonomy" id="182803"/>
    <lineage>
        <taxon>Eukaryota</taxon>
        <taxon>Metazoa</taxon>
        <taxon>Ecdysozoa</taxon>
        <taxon>Arthropoda</taxon>
        <taxon>Chelicerata</taxon>
        <taxon>Arachnida</taxon>
        <taxon>Araneae</taxon>
        <taxon>Araneomorphae</taxon>
        <taxon>Entelegynae</taxon>
        <taxon>Araneoidea</taxon>
        <taxon>Araneidae</taxon>
        <taxon>Araneus</taxon>
    </lineage>
</organism>
<reference evidence="1 2" key="1">
    <citation type="journal article" date="2019" name="Sci. Rep.">
        <title>Orb-weaving spider Araneus ventricosus genome elucidates the spidroin gene catalogue.</title>
        <authorList>
            <person name="Kono N."/>
            <person name="Nakamura H."/>
            <person name="Ohtoshi R."/>
            <person name="Moran D.A.P."/>
            <person name="Shinohara A."/>
            <person name="Yoshida Y."/>
            <person name="Fujiwara M."/>
            <person name="Mori M."/>
            <person name="Tomita M."/>
            <person name="Arakawa K."/>
        </authorList>
    </citation>
    <scope>NUCLEOTIDE SEQUENCE [LARGE SCALE GENOMIC DNA]</scope>
</reference>
<comment type="caution">
    <text evidence="1">The sequence shown here is derived from an EMBL/GenBank/DDBJ whole genome shotgun (WGS) entry which is preliminary data.</text>
</comment>
<dbReference type="Proteomes" id="UP000499080">
    <property type="component" value="Unassembled WGS sequence"/>
</dbReference>
<evidence type="ECO:0000313" key="1">
    <source>
        <dbReference type="EMBL" id="GBM40797.1"/>
    </source>
</evidence>
<name>A0A4Y2FIG5_ARAVE</name>
<accession>A0A4Y2FIG5</accession>
<proteinExistence type="predicted"/>
<evidence type="ECO:0000313" key="2">
    <source>
        <dbReference type="Proteomes" id="UP000499080"/>
    </source>
</evidence>
<dbReference type="EMBL" id="BGPR01000943">
    <property type="protein sequence ID" value="GBM40797.1"/>
    <property type="molecule type" value="Genomic_DNA"/>
</dbReference>
<keyword evidence="2" id="KW-1185">Reference proteome</keyword>
<sequence>MKIRAAETGETDYHIFHLGFGVKLALASASVSESFHVMPMTAYGHAQQRLRCPSANVPTDSENDDGSDSLKLIAVLNTTKLHEKNVLYCNHILFVYK</sequence>